<evidence type="ECO:0000313" key="1">
    <source>
        <dbReference type="EMBL" id="EGO61859.1"/>
    </source>
</evidence>
<dbReference type="EMBL" id="AFGF01000279">
    <property type="protein sequence ID" value="EGO61859.1"/>
    <property type="molecule type" value="Genomic_DNA"/>
</dbReference>
<comment type="caution">
    <text evidence="1">The sequence shown here is derived from an EMBL/GenBank/DDBJ whole genome shotgun (WGS) entry which is preliminary data.</text>
</comment>
<proteinExistence type="predicted"/>
<feature type="non-terminal residue" evidence="1">
    <location>
        <position position="1"/>
    </location>
</feature>
<dbReference type="AlphaFoldDB" id="F7NQ25"/>
<sequence>KKAVRTRASVIVSRGKAMSGAAGRAEGRQAAAWLGPRGLMRSRAWGVLRLSATPSPWQPVS</sequence>
<organism evidence="1 2">
    <name type="scientific">Acetonema longum DSM 6540</name>
    <dbReference type="NCBI Taxonomy" id="1009370"/>
    <lineage>
        <taxon>Bacteria</taxon>
        <taxon>Bacillati</taxon>
        <taxon>Bacillota</taxon>
        <taxon>Negativicutes</taxon>
        <taxon>Acetonemataceae</taxon>
        <taxon>Acetonema</taxon>
    </lineage>
</organism>
<protein>
    <submittedName>
        <fullName evidence="1">Uncharacterized protein</fullName>
    </submittedName>
</protein>
<keyword evidence="2" id="KW-1185">Reference proteome</keyword>
<gene>
    <name evidence="1" type="ORF">ALO_21129</name>
</gene>
<accession>F7NQ25</accession>
<evidence type="ECO:0000313" key="2">
    <source>
        <dbReference type="Proteomes" id="UP000003240"/>
    </source>
</evidence>
<dbReference type="RefSeq" id="WP_004099870.1">
    <property type="nucleotide sequence ID" value="NZ_AFGF01000279.1"/>
</dbReference>
<name>F7NQ25_9FIRM</name>
<reference evidence="1 2" key="1">
    <citation type="journal article" date="2011" name="EMBO J.">
        <title>Structural diversity of bacterial flagellar motors.</title>
        <authorList>
            <person name="Chen S."/>
            <person name="Beeby M."/>
            <person name="Murphy G.E."/>
            <person name="Leadbetter J.R."/>
            <person name="Hendrixson D.R."/>
            <person name="Briegel A."/>
            <person name="Li Z."/>
            <person name="Shi J."/>
            <person name="Tocheva E.I."/>
            <person name="Muller A."/>
            <person name="Dobro M.J."/>
            <person name="Jensen G.J."/>
        </authorList>
    </citation>
    <scope>NUCLEOTIDE SEQUENCE [LARGE SCALE GENOMIC DNA]</scope>
    <source>
        <strain evidence="1 2">DSM 6540</strain>
    </source>
</reference>
<dbReference type="Proteomes" id="UP000003240">
    <property type="component" value="Unassembled WGS sequence"/>
</dbReference>